<dbReference type="AlphaFoldDB" id="A0A444S111"/>
<protein>
    <submittedName>
        <fullName evidence="2">Uncharacterized protein</fullName>
    </submittedName>
</protein>
<name>A0A444S111_VERDA</name>
<evidence type="ECO:0000313" key="3">
    <source>
        <dbReference type="Proteomes" id="UP000288725"/>
    </source>
</evidence>
<reference evidence="2 3" key="1">
    <citation type="submission" date="2018-12" db="EMBL/GenBank/DDBJ databases">
        <title>Genome of Verticillium dahliae isolate Getta Getta.</title>
        <authorList>
            <person name="Gardiner D.M."/>
        </authorList>
    </citation>
    <scope>NUCLEOTIDE SEQUENCE [LARGE SCALE GENOMIC DNA]</scope>
    <source>
        <strain evidence="2 3">Getta Getta</strain>
    </source>
</reference>
<comment type="caution">
    <text evidence="2">The sequence shown here is derived from an EMBL/GenBank/DDBJ whole genome shotgun (WGS) entry which is preliminary data.</text>
</comment>
<dbReference type="Proteomes" id="UP000288725">
    <property type="component" value="Chromosome 3"/>
</dbReference>
<proteinExistence type="predicted"/>
<feature type="compositionally biased region" description="Polar residues" evidence="1">
    <location>
        <begin position="425"/>
        <end position="436"/>
    </location>
</feature>
<accession>A0A444S111</accession>
<evidence type="ECO:0000256" key="1">
    <source>
        <dbReference type="SAM" id="MobiDB-lite"/>
    </source>
</evidence>
<evidence type="ECO:0000313" key="2">
    <source>
        <dbReference type="EMBL" id="RXG47077.1"/>
    </source>
</evidence>
<gene>
    <name evidence="2" type="ORF">VDGE_30236</name>
</gene>
<dbReference type="EMBL" id="RSDZ01000041">
    <property type="protein sequence ID" value="RXG47077.1"/>
    <property type="molecule type" value="Genomic_DNA"/>
</dbReference>
<sequence length="436" mass="47362">MFFHCRRKQRPPPVFPRTPCARLGCNRRALRCESHERGITFYSFYCKDHACRHRAGNVMCPNHKQAGETRYCEDHTRCRAQNCSRPRKAADRNETWAYCLGHTCLLDGCYLKRAPDSHMCAPHTPRCLIPDCPDPRSATGLFCAAHSCAAPDCDAVIAAGAWCRSHTPCRVPGCTRPRAVLPHTSSSTSSSSGGTHDAVCAEHAPRACRRGGCTAVLDGVAEPQQQRVFCAAHECLRVDCRGGRQDTTAGGGGGGVFCEAHACEKPLCGEPVVAAAEGARYCQGHECRVAACRGPRAVDSPYCPLLHACQCPGCPGQRAAGRSCCDGHDALLRDGLVSSVAESQQRQRRARTGHHLAPLSPMEEALSRRLMQERARQESEARLREEMMAWREGIPYGLGARERMRSWDTAADVGAGGPRSRDSGLGTSSDDCTFVG</sequence>
<organism evidence="2 3">
    <name type="scientific">Verticillium dahliae</name>
    <name type="common">Verticillium wilt</name>
    <dbReference type="NCBI Taxonomy" id="27337"/>
    <lineage>
        <taxon>Eukaryota</taxon>
        <taxon>Fungi</taxon>
        <taxon>Dikarya</taxon>
        <taxon>Ascomycota</taxon>
        <taxon>Pezizomycotina</taxon>
        <taxon>Sordariomycetes</taxon>
        <taxon>Hypocreomycetidae</taxon>
        <taxon>Glomerellales</taxon>
        <taxon>Plectosphaerellaceae</taxon>
        <taxon>Verticillium</taxon>
    </lineage>
</organism>
<feature type="region of interest" description="Disordered" evidence="1">
    <location>
        <begin position="411"/>
        <end position="436"/>
    </location>
</feature>